<accession>A0AAJ5W0N3</accession>
<evidence type="ECO:0000256" key="1">
    <source>
        <dbReference type="SAM" id="MobiDB-lite"/>
    </source>
</evidence>
<keyword evidence="3" id="KW-0732">Signal</keyword>
<evidence type="ECO:0000313" key="6">
    <source>
        <dbReference type="Proteomes" id="UP001213972"/>
    </source>
</evidence>
<dbReference type="Gene3D" id="2.60.40.2230">
    <property type="entry name" value="Uncharacterised protein YcnI-like PF07987, DUF1775"/>
    <property type="match status" value="1"/>
</dbReference>
<dbReference type="Proteomes" id="UP001213972">
    <property type="component" value="Chromosome"/>
</dbReference>
<keyword evidence="2" id="KW-0812">Transmembrane</keyword>
<organism evidence="5 6">
    <name type="scientific">Candidatus Microbacterium phytovorans</name>
    <dbReference type="NCBI Taxonomy" id="3121374"/>
    <lineage>
        <taxon>Bacteria</taxon>
        <taxon>Bacillati</taxon>
        <taxon>Actinomycetota</taxon>
        <taxon>Actinomycetes</taxon>
        <taxon>Micrococcales</taxon>
        <taxon>Microbacteriaceae</taxon>
        <taxon>Microbacterium</taxon>
    </lineage>
</organism>
<dbReference type="InterPro" id="IPR012533">
    <property type="entry name" value="YcnI-copper_dom"/>
</dbReference>
<dbReference type="Pfam" id="PF07987">
    <property type="entry name" value="DUF1775"/>
    <property type="match status" value="1"/>
</dbReference>
<name>A0AAJ5W0N3_9MICO</name>
<dbReference type="InterPro" id="IPR038507">
    <property type="entry name" value="YcnI-like_sf"/>
</dbReference>
<feature type="domain" description="YncI copper-binding" evidence="4">
    <location>
        <begin position="34"/>
        <end position="168"/>
    </location>
</feature>
<sequence length="233" mass="23651">MTTFVPARRSRLLTGGLVLGGALVLAAPLAASAHVHVTPEAASASASTRLSFSFSHGCEESPTTSLVVTIPEGVDAVTPVVDGAWTIERELGANGVATQVTYTAVTPVDDGLSAAVAMDVVFASSVANSEVAFPIVQQCETGQTDWIEVADEGQSVDDLEAPAPVVSVGSVAETDDHGHAAEEGDHAEGDHEETDAAATESSAADPVARWLSGGALAAALAALAVTIVRRRRA</sequence>
<proteinExistence type="predicted"/>
<keyword evidence="2" id="KW-0472">Membrane</keyword>
<feature type="signal peptide" evidence="3">
    <location>
        <begin position="1"/>
        <end position="33"/>
    </location>
</feature>
<keyword evidence="2" id="KW-1133">Transmembrane helix</keyword>
<protein>
    <submittedName>
        <fullName evidence="5">DUF1775 domain-containing protein</fullName>
    </submittedName>
</protein>
<evidence type="ECO:0000256" key="2">
    <source>
        <dbReference type="SAM" id="Phobius"/>
    </source>
</evidence>
<gene>
    <name evidence="5" type="ORF">P0Y48_01665</name>
</gene>
<dbReference type="EMBL" id="CP119321">
    <property type="protein sequence ID" value="WEK13946.1"/>
    <property type="molecule type" value="Genomic_DNA"/>
</dbReference>
<dbReference type="AlphaFoldDB" id="A0AAJ5W0N3"/>
<evidence type="ECO:0000259" key="4">
    <source>
        <dbReference type="Pfam" id="PF07987"/>
    </source>
</evidence>
<feature type="chain" id="PRO_5042541282" evidence="3">
    <location>
        <begin position="34"/>
        <end position="233"/>
    </location>
</feature>
<feature type="region of interest" description="Disordered" evidence="1">
    <location>
        <begin position="173"/>
        <end position="203"/>
    </location>
</feature>
<evidence type="ECO:0000256" key="3">
    <source>
        <dbReference type="SAM" id="SignalP"/>
    </source>
</evidence>
<evidence type="ECO:0000313" key="5">
    <source>
        <dbReference type="EMBL" id="WEK13946.1"/>
    </source>
</evidence>
<feature type="compositionally biased region" description="Basic and acidic residues" evidence="1">
    <location>
        <begin position="174"/>
        <end position="189"/>
    </location>
</feature>
<reference evidence="5" key="1">
    <citation type="submission" date="2023-03" db="EMBL/GenBank/DDBJ databases">
        <title>Andean soil-derived lignocellulolytic bacterial consortium as a source of novel taxa and putative plastic-active enzymes.</title>
        <authorList>
            <person name="Diaz-Garcia L."/>
            <person name="Chuvochina M."/>
            <person name="Feuerriegel G."/>
            <person name="Bunk B."/>
            <person name="Sproer C."/>
            <person name="Streit W.R."/>
            <person name="Rodriguez L.M."/>
            <person name="Overmann J."/>
            <person name="Jimenez D.J."/>
        </authorList>
    </citation>
    <scope>NUCLEOTIDE SEQUENCE</scope>
    <source>
        <strain evidence="5">MAG 4610</strain>
    </source>
</reference>
<feature type="transmembrane region" description="Helical" evidence="2">
    <location>
        <begin position="210"/>
        <end position="228"/>
    </location>
</feature>